<dbReference type="Pfam" id="PF21277">
    <property type="entry name" value="T6SS_VgrG3-like_C"/>
    <property type="match status" value="1"/>
</dbReference>
<dbReference type="PROSITE" id="PS51170">
    <property type="entry name" value="CW"/>
    <property type="match status" value="1"/>
</dbReference>
<organism evidence="5 6">
    <name type="scientific">Hominisplanchenecus faecis</name>
    <dbReference type="NCBI Taxonomy" id="2885351"/>
    <lineage>
        <taxon>Bacteria</taxon>
        <taxon>Bacillati</taxon>
        <taxon>Bacillota</taxon>
        <taxon>Clostridia</taxon>
        <taxon>Lachnospirales</taxon>
        <taxon>Lachnospiraceae</taxon>
        <taxon>Hominisplanchenecus</taxon>
    </lineage>
</organism>
<keyword evidence="3" id="KW-0732">Signal</keyword>
<evidence type="ECO:0000313" key="5">
    <source>
        <dbReference type="EMBL" id="MCC2148874.1"/>
    </source>
</evidence>
<evidence type="ECO:0000259" key="4">
    <source>
        <dbReference type="Pfam" id="PF21277"/>
    </source>
</evidence>
<accession>A0ABS8EVS0</accession>
<feature type="repeat" description="Cell wall-binding" evidence="2">
    <location>
        <begin position="191"/>
        <end position="210"/>
    </location>
</feature>
<feature type="domain" description="Type VI secretion system spike protein VgrG3-like C-terminal" evidence="4">
    <location>
        <begin position="321"/>
        <end position="458"/>
    </location>
</feature>
<name>A0ABS8EVS0_9FIRM</name>
<proteinExistence type="predicted"/>
<dbReference type="InterPro" id="IPR018337">
    <property type="entry name" value="Cell_wall/Cho-bd_repeat"/>
</dbReference>
<dbReference type="Pfam" id="PF19085">
    <property type="entry name" value="Choline_bind_2"/>
    <property type="match status" value="1"/>
</dbReference>
<dbReference type="Gene3D" id="2.10.270.10">
    <property type="entry name" value="Cholin Binding"/>
    <property type="match status" value="4"/>
</dbReference>
<dbReference type="Pfam" id="PF19127">
    <property type="entry name" value="Choline_bind_3"/>
    <property type="match status" value="2"/>
</dbReference>
<feature type="signal peptide" evidence="3">
    <location>
        <begin position="1"/>
        <end position="27"/>
    </location>
</feature>
<dbReference type="InterPro" id="IPR049073">
    <property type="entry name" value="T6SS_VgrG3-like_C"/>
</dbReference>
<protein>
    <recommendedName>
        <fullName evidence="4">Type VI secretion system spike protein VgrG3-like C-terminal domain-containing protein</fullName>
    </recommendedName>
</protein>
<dbReference type="SUPFAM" id="SSF69360">
    <property type="entry name" value="Cell wall binding repeat"/>
    <property type="match status" value="1"/>
</dbReference>
<evidence type="ECO:0000256" key="1">
    <source>
        <dbReference type="ARBA" id="ARBA00022737"/>
    </source>
</evidence>
<evidence type="ECO:0000313" key="6">
    <source>
        <dbReference type="Proteomes" id="UP001299235"/>
    </source>
</evidence>
<sequence length="475" mass="55212">MKRKRKIMLAVFAVMFAMLCMPQRAEAARKAVWKDVDGVWYAYRGSKLVRNKWVGDYYAGSDGSLVKNQWIGEYFVGEDGKWIQNFKGGWYKINKKYYYYTPEGEKQLGWIQLGKRKYYLDPKKNGARATGWRRIEGYRYYFRKKKGYMLTGWRYINKQYYFFQKNTGICLQGWFHWIGKTYYTGEKYYRVTGWQVIDGKRYYFAKDGGLQSGWLDSKGKKYYLDPDNGSAAAVGLLSVDRVTYYFNAKGVMQKNKAVTIDGVVYNIDLNGRCTANIQDRDDNITDKMLFFTTFESGTAAYAQVGGDNGNACGKYQFDYRYSLLPFVKYCYESNPTFFAEFKKYAAYTDSQKSLLKGNTKFYAAWRTIYNKSPKGFASYQDAYAKREYYDVTAGYLQSKFNINMDARPDIVKGAVFSYSIQHGQWTAAGAVKAAGIKNSTTDEQFLQKLYAYRKKTYPAYTTRYNEELSLALSLL</sequence>
<gene>
    <name evidence="5" type="ORF">LKD42_06355</name>
</gene>
<comment type="caution">
    <text evidence="5">The sequence shown here is derived from an EMBL/GenBank/DDBJ whole genome shotgun (WGS) entry which is preliminary data.</text>
</comment>
<feature type="chain" id="PRO_5046661632" description="Type VI secretion system spike protein VgrG3-like C-terminal domain-containing protein" evidence="3">
    <location>
        <begin position="28"/>
        <end position="475"/>
    </location>
</feature>
<keyword evidence="6" id="KW-1185">Reference proteome</keyword>
<evidence type="ECO:0000256" key="3">
    <source>
        <dbReference type="SAM" id="SignalP"/>
    </source>
</evidence>
<reference evidence="5 6" key="1">
    <citation type="submission" date="2021-10" db="EMBL/GenBank/DDBJ databases">
        <title>Anaerobic single-cell dispensing facilitates the cultivation of human gut bacteria.</title>
        <authorList>
            <person name="Afrizal A."/>
        </authorList>
    </citation>
    <scope>NUCLEOTIDE SEQUENCE [LARGE SCALE GENOMIC DNA]</scope>
    <source>
        <strain evidence="5 6">CLA-AA-H246</strain>
    </source>
</reference>
<keyword evidence="1" id="KW-0677">Repeat</keyword>
<dbReference type="EMBL" id="JAJEQE010000015">
    <property type="protein sequence ID" value="MCC2148874.1"/>
    <property type="molecule type" value="Genomic_DNA"/>
</dbReference>
<evidence type="ECO:0000256" key="2">
    <source>
        <dbReference type="PROSITE-ProRule" id="PRU00591"/>
    </source>
</evidence>
<dbReference type="Proteomes" id="UP001299235">
    <property type="component" value="Unassembled WGS sequence"/>
</dbReference>